<keyword evidence="16" id="KW-1185">Reference proteome</keyword>
<feature type="region of interest" description="Disordered" evidence="13">
    <location>
        <begin position="224"/>
        <end position="253"/>
    </location>
</feature>
<proteinExistence type="inferred from homology"/>
<dbReference type="GO" id="GO:0043175">
    <property type="term" value="F:RNA polymerase core enzyme binding"/>
    <property type="evidence" value="ECO:0007669"/>
    <property type="project" value="UniProtKB-UniRule"/>
</dbReference>
<comment type="catalytic activity">
    <reaction evidence="9 12">
        <text>O-phospho-L-seryl-[protein] + H2O = L-seryl-[protein] + phosphate</text>
        <dbReference type="Rhea" id="RHEA:20629"/>
        <dbReference type="Rhea" id="RHEA-COMP:9863"/>
        <dbReference type="Rhea" id="RHEA-COMP:11604"/>
        <dbReference type="ChEBI" id="CHEBI:15377"/>
        <dbReference type="ChEBI" id="CHEBI:29999"/>
        <dbReference type="ChEBI" id="CHEBI:43474"/>
        <dbReference type="ChEBI" id="CHEBI:83421"/>
        <dbReference type="EC" id="3.1.3.16"/>
    </reaction>
</comment>
<evidence type="ECO:0000256" key="8">
    <source>
        <dbReference type="ARBA" id="ARBA00023242"/>
    </source>
</evidence>
<evidence type="ECO:0000256" key="2">
    <source>
        <dbReference type="ARBA" id="ARBA00005676"/>
    </source>
</evidence>
<keyword evidence="4 12" id="KW-0863">Zinc-finger</keyword>
<dbReference type="Gene3D" id="1.25.40.820">
    <property type="match status" value="1"/>
</dbReference>
<comment type="caution">
    <text evidence="15">The sequence shown here is derived from an EMBL/GenBank/DDBJ whole genome shotgun (WGS) entry which is preliminary data.</text>
</comment>
<evidence type="ECO:0000256" key="10">
    <source>
        <dbReference type="ARBA" id="ARBA00048336"/>
    </source>
</evidence>
<dbReference type="PANTHER" id="PTHR14732:SF0">
    <property type="entry name" value="RNA POLYMERASE II SUBUNIT B1 CTD PHOSPHATASE RPAP2-RELATED"/>
    <property type="match status" value="1"/>
</dbReference>
<dbReference type="EC" id="3.1.3.16" evidence="12"/>
<dbReference type="InterPro" id="IPR038534">
    <property type="entry name" value="Rtr1/RPAP2_sf"/>
</dbReference>
<evidence type="ECO:0000256" key="7">
    <source>
        <dbReference type="ARBA" id="ARBA00022912"/>
    </source>
</evidence>
<reference evidence="15 16" key="1">
    <citation type="submission" date="2017-04" db="EMBL/GenBank/DDBJ databases">
        <title>Draft genome sequence of Marssonina coronaria NL1: causal agent of apple blotch.</title>
        <authorList>
            <person name="Cheng Q."/>
        </authorList>
    </citation>
    <scope>NUCLEOTIDE SEQUENCE [LARGE SCALE GENOMIC DNA]</scope>
    <source>
        <strain evidence="15 16">NL1</strain>
    </source>
</reference>
<dbReference type="PANTHER" id="PTHR14732">
    <property type="entry name" value="RNA POLYMERASE II SUBUNIT B1 CTD PHOSPHATASE RPAP2-RELATED"/>
    <property type="match status" value="1"/>
</dbReference>
<comment type="catalytic activity">
    <reaction evidence="10 12">
        <text>O-phospho-L-threonyl-[protein] + H2O = L-threonyl-[protein] + phosphate</text>
        <dbReference type="Rhea" id="RHEA:47004"/>
        <dbReference type="Rhea" id="RHEA-COMP:11060"/>
        <dbReference type="Rhea" id="RHEA-COMP:11605"/>
        <dbReference type="ChEBI" id="CHEBI:15377"/>
        <dbReference type="ChEBI" id="CHEBI:30013"/>
        <dbReference type="ChEBI" id="CHEBI:43474"/>
        <dbReference type="ChEBI" id="CHEBI:61977"/>
        <dbReference type="EC" id="3.1.3.16"/>
    </reaction>
</comment>
<keyword evidence="8 12" id="KW-0539">Nucleus</keyword>
<dbReference type="InParanoid" id="A0A218YX63"/>
<evidence type="ECO:0000256" key="1">
    <source>
        <dbReference type="ARBA" id="ARBA00004123"/>
    </source>
</evidence>
<dbReference type="GO" id="GO:0005737">
    <property type="term" value="C:cytoplasm"/>
    <property type="evidence" value="ECO:0007669"/>
    <property type="project" value="TreeGrafter"/>
</dbReference>
<dbReference type="GO" id="GO:0008420">
    <property type="term" value="F:RNA polymerase II CTD heptapeptide repeat phosphatase activity"/>
    <property type="evidence" value="ECO:0007669"/>
    <property type="project" value="UniProtKB-UniRule"/>
</dbReference>
<evidence type="ECO:0000313" key="15">
    <source>
        <dbReference type="EMBL" id="OWP00407.1"/>
    </source>
</evidence>
<organism evidence="15 16">
    <name type="scientific">Diplocarpon coronariae</name>
    <dbReference type="NCBI Taxonomy" id="2795749"/>
    <lineage>
        <taxon>Eukaryota</taxon>
        <taxon>Fungi</taxon>
        <taxon>Dikarya</taxon>
        <taxon>Ascomycota</taxon>
        <taxon>Pezizomycotina</taxon>
        <taxon>Leotiomycetes</taxon>
        <taxon>Helotiales</taxon>
        <taxon>Drepanopezizaceae</taxon>
        <taxon>Diplocarpon</taxon>
    </lineage>
</organism>
<keyword evidence="6 12" id="KW-0862">Zinc</keyword>
<dbReference type="Pfam" id="PF04181">
    <property type="entry name" value="RPAP2_Rtr1"/>
    <property type="match status" value="1"/>
</dbReference>
<keyword evidence="5 12" id="KW-0378">Hydrolase</keyword>
<comment type="function">
    <text evidence="12">Putative RNA polymerase II subunit B1 C-terminal domain (CTD) phosphatase involved in RNA polymerase II transcription regulation.</text>
</comment>
<keyword evidence="7 12" id="KW-0904">Protein phosphatase</keyword>
<dbReference type="AlphaFoldDB" id="A0A218YX63"/>
<evidence type="ECO:0000313" key="16">
    <source>
        <dbReference type="Proteomes" id="UP000242519"/>
    </source>
</evidence>
<dbReference type="OrthoDB" id="2590500at2759"/>
<feature type="region of interest" description="Disordered" evidence="13">
    <location>
        <begin position="1"/>
        <end position="25"/>
    </location>
</feature>
<evidence type="ECO:0000256" key="4">
    <source>
        <dbReference type="ARBA" id="ARBA00022771"/>
    </source>
</evidence>
<evidence type="ECO:0000256" key="9">
    <source>
        <dbReference type="ARBA" id="ARBA00047761"/>
    </source>
</evidence>
<dbReference type="PROSITE" id="PS51479">
    <property type="entry name" value="ZF_RTR1"/>
    <property type="match status" value="1"/>
</dbReference>
<protein>
    <recommendedName>
        <fullName evidence="12">RNA polymerase II subunit B1 CTD phosphatase RPAP2 homolog</fullName>
        <ecNumber evidence="12">3.1.3.16</ecNumber>
    </recommendedName>
</protein>
<evidence type="ECO:0000256" key="5">
    <source>
        <dbReference type="ARBA" id="ARBA00022801"/>
    </source>
</evidence>
<feature type="domain" description="RTR1-type" evidence="14">
    <location>
        <begin position="82"/>
        <end position="170"/>
    </location>
</feature>
<name>A0A218YX63_9HELO</name>
<evidence type="ECO:0000256" key="3">
    <source>
        <dbReference type="ARBA" id="ARBA00022723"/>
    </source>
</evidence>
<dbReference type="InterPro" id="IPR039693">
    <property type="entry name" value="Rtr1/RPAP2"/>
</dbReference>
<evidence type="ECO:0000256" key="6">
    <source>
        <dbReference type="ARBA" id="ARBA00022833"/>
    </source>
</evidence>
<dbReference type="GO" id="GO:0005634">
    <property type="term" value="C:nucleus"/>
    <property type="evidence" value="ECO:0007669"/>
    <property type="project" value="UniProtKB-SubCell"/>
</dbReference>
<evidence type="ECO:0000256" key="11">
    <source>
        <dbReference type="PROSITE-ProRule" id="PRU00812"/>
    </source>
</evidence>
<evidence type="ECO:0000259" key="14">
    <source>
        <dbReference type="PROSITE" id="PS51479"/>
    </source>
</evidence>
<comment type="similarity">
    <text evidence="2 11 12">Belongs to the RPAP2 family.</text>
</comment>
<accession>A0A218YX63</accession>
<evidence type="ECO:0000256" key="13">
    <source>
        <dbReference type="SAM" id="MobiDB-lite"/>
    </source>
</evidence>
<dbReference type="STRING" id="503106.A0A218YX63"/>
<evidence type="ECO:0000256" key="12">
    <source>
        <dbReference type="RuleBase" id="RU367080"/>
    </source>
</evidence>
<dbReference type="Proteomes" id="UP000242519">
    <property type="component" value="Unassembled WGS sequence"/>
</dbReference>
<keyword evidence="3 12" id="KW-0479">Metal-binding</keyword>
<dbReference type="InterPro" id="IPR007308">
    <property type="entry name" value="Rtr1/RPAP2_dom"/>
</dbReference>
<gene>
    <name evidence="15" type="ORF">B2J93_3957</name>
</gene>
<comment type="subcellular location">
    <subcellularLocation>
        <location evidence="1 12">Nucleus</location>
    </subcellularLocation>
</comment>
<dbReference type="EMBL" id="MZNU01000326">
    <property type="protein sequence ID" value="OWP00407.1"/>
    <property type="molecule type" value="Genomic_DNA"/>
</dbReference>
<sequence>MATIQPKSILKNKLSSTPSATDPYKTISDRNREVALYHATLLQARKDLELQILLSTESLIDYPLSQSPASNPSPSDALSFKSHLAPFTPSDYDALIEERNINSLCGYALCPNPRLREGAGEYRILGIGGKASDFRVIKREELERWCGVECKKRAMWVRVQLSERPAWERKGDIGPGIELLDEPKADVVERMEKLDLSTEGEGEKKRKDLARERGDREMGMGAVKGLVDVKVTEKDTSGGKAVPPSLRQEDLSSSLEHLTLEGYTSRFEEQKAKMAGLVKEGVKKDEDDMDTDWL</sequence>
<dbReference type="GO" id="GO:0008270">
    <property type="term" value="F:zinc ion binding"/>
    <property type="evidence" value="ECO:0007669"/>
    <property type="project" value="UniProtKB-KW"/>
</dbReference>